<feature type="domain" description="Metallo-beta-lactamase" evidence="1">
    <location>
        <begin position="42"/>
        <end position="253"/>
    </location>
</feature>
<keyword evidence="3" id="KW-1185">Reference proteome</keyword>
<reference evidence="2 3" key="1">
    <citation type="submission" date="2021-01" db="EMBL/GenBank/DDBJ databases">
        <title>Genomic Encyclopedia of Type Strains, Phase IV (KMG-IV): sequencing the most valuable type-strain genomes for metagenomic binning, comparative biology and taxonomic classification.</title>
        <authorList>
            <person name="Goeker M."/>
        </authorList>
    </citation>
    <scope>NUCLEOTIDE SEQUENCE [LARGE SCALE GENOMIC DNA]</scope>
    <source>
        <strain evidence="2 3">DSM 103394</strain>
    </source>
</reference>
<dbReference type="SMART" id="SM00849">
    <property type="entry name" value="Lactamase_B"/>
    <property type="match status" value="1"/>
</dbReference>
<evidence type="ECO:0000313" key="2">
    <source>
        <dbReference type="EMBL" id="MBP1082892.1"/>
    </source>
</evidence>
<dbReference type="PANTHER" id="PTHR42951">
    <property type="entry name" value="METALLO-BETA-LACTAMASE DOMAIN-CONTAINING"/>
    <property type="match status" value="1"/>
</dbReference>
<dbReference type="CDD" id="cd07721">
    <property type="entry name" value="yflN-like_MBL-fold"/>
    <property type="match status" value="1"/>
</dbReference>
<proteinExistence type="predicted"/>
<evidence type="ECO:0000259" key="1">
    <source>
        <dbReference type="SMART" id="SM00849"/>
    </source>
</evidence>
<name>A0ABS4CZS9_9BACI</name>
<dbReference type="InterPro" id="IPR050855">
    <property type="entry name" value="NDM-1-like"/>
</dbReference>
<accession>A0ABS4CZS9</accession>
<gene>
    <name evidence="2" type="ORF">JOC74_003402</name>
</gene>
<dbReference type="SUPFAM" id="SSF56281">
    <property type="entry name" value="Metallo-hydrolase/oxidoreductase"/>
    <property type="match status" value="1"/>
</dbReference>
<dbReference type="InterPro" id="IPR036866">
    <property type="entry name" value="RibonucZ/Hydroxyglut_hydro"/>
</dbReference>
<evidence type="ECO:0000313" key="3">
    <source>
        <dbReference type="Proteomes" id="UP000674416"/>
    </source>
</evidence>
<dbReference type="PANTHER" id="PTHR42951:SF17">
    <property type="entry name" value="METALLO-BETA-LACTAMASE DOMAIN-CONTAINING PROTEIN"/>
    <property type="match status" value="1"/>
</dbReference>
<dbReference type="EMBL" id="JAFDST010000004">
    <property type="protein sequence ID" value="MBP1082892.1"/>
    <property type="molecule type" value="Genomic_DNA"/>
</dbReference>
<organism evidence="2 3">
    <name type="scientific">Bacillus capparidis</name>
    <dbReference type="NCBI Taxonomy" id="1840411"/>
    <lineage>
        <taxon>Bacteria</taxon>
        <taxon>Bacillati</taxon>
        <taxon>Bacillota</taxon>
        <taxon>Bacilli</taxon>
        <taxon>Bacillales</taxon>
        <taxon>Bacillaceae</taxon>
        <taxon>Bacillus</taxon>
    </lineage>
</organism>
<dbReference type="Pfam" id="PF00753">
    <property type="entry name" value="Lactamase_B"/>
    <property type="match status" value="1"/>
</dbReference>
<dbReference type="Gene3D" id="3.60.15.10">
    <property type="entry name" value="Ribonuclease Z/Hydroxyacylglutathione hydrolase-like"/>
    <property type="match status" value="1"/>
</dbReference>
<sequence length="286" mass="31777">MDKNLQDDMRDTMENKFMPLTSLRSGMGQIVMQDLYCYTNQIVNLCFVGSPEKPNEWVLIDTGMPESVNHILDAAKERFGENNKPKAIILTHGHFDHVGAVVDLVQKWDIPVFAHEAELPYLTEKLSYPEPDGSVEGGLVAKISPLFPTEPIDLGNHVEAIPSDGSIPYMSGWQWIHTPGHSPGHISLFREKDHCLIAGDAFVTVKQESLFNVLTQELEVSGPPRYLTTDWGAAKKSVQKLEALKPVMAITGHGQPVSGDELAKGLEKLVKEFDQIATPDYGRYIN</sequence>
<dbReference type="Proteomes" id="UP000674416">
    <property type="component" value="Unassembled WGS sequence"/>
</dbReference>
<comment type="caution">
    <text evidence="2">The sequence shown here is derived from an EMBL/GenBank/DDBJ whole genome shotgun (WGS) entry which is preliminary data.</text>
</comment>
<dbReference type="InterPro" id="IPR001279">
    <property type="entry name" value="Metallo-B-lactamas"/>
</dbReference>
<protein>
    <submittedName>
        <fullName evidence="2">Glyoxylase-like metal-dependent hydrolase (Beta-lactamase superfamily II)</fullName>
    </submittedName>
</protein>